<gene>
    <name evidence="1" type="ORF">VSDG_04966</name>
</gene>
<dbReference type="EMBL" id="LJZO01000015">
    <property type="protein sequence ID" value="ROV97864.1"/>
    <property type="molecule type" value="Genomic_DNA"/>
</dbReference>
<proteinExistence type="predicted"/>
<organism evidence="1 2">
    <name type="scientific">Cytospora chrysosperma</name>
    <name type="common">Cytospora canker fungus</name>
    <name type="synonym">Sphaeria chrysosperma</name>
    <dbReference type="NCBI Taxonomy" id="252740"/>
    <lineage>
        <taxon>Eukaryota</taxon>
        <taxon>Fungi</taxon>
        <taxon>Dikarya</taxon>
        <taxon>Ascomycota</taxon>
        <taxon>Pezizomycotina</taxon>
        <taxon>Sordariomycetes</taxon>
        <taxon>Sordariomycetidae</taxon>
        <taxon>Diaporthales</taxon>
        <taxon>Cytosporaceae</taxon>
        <taxon>Cytospora</taxon>
    </lineage>
</organism>
<protein>
    <submittedName>
        <fullName evidence="1">Uncharacterized protein</fullName>
    </submittedName>
</protein>
<keyword evidence="2" id="KW-1185">Reference proteome</keyword>
<reference evidence="1 2" key="1">
    <citation type="submission" date="2015-09" db="EMBL/GenBank/DDBJ databases">
        <title>Host preference determinants of Valsa canker pathogens revealed by comparative genomics.</title>
        <authorList>
            <person name="Yin Z."/>
            <person name="Huang L."/>
        </authorList>
    </citation>
    <scope>NUCLEOTIDE SEQUENCE [LARGE SCALE GENOMIC DNA]</scope>
    <source>
        <strain evidence="1 2">YSFL</strain>
    </source>
</reference>
<dbReference type="STRING" id="252740.A0A423W3G3"/>
<dbReference type="OrthoDB" id="416786at2759"/>
<comment type="caution">
    <text evidence="1">The sequence shown here is derived from an EMBL/GenBank/DDBJ whole genome shotgun (WGS) entry which is preliminary data.</text>
</comment>
<dbReference type="AlphaFoldDB" id="A0A423W3G3"/>
<evidence type="ECO:0000313" key="1">
    <source>
        <dbReference type="EMBL" id="ROV97864.1"/>
    </source>
</evidence>
<evidence type="ECO:0000313" key="2">
    <source>
        <dbReference type="Proteomes" id="UP000284375"/>
    </source>
</evidence>
<dbReference type="Proteomes" id="UP000284375">
    <property type="component" value="Unassembled WGS sequence"/>
</dbReference>
<name>A0A423W3G3_CYTCH</name>
<sequence length="104" mass="11202">MGEDLGDAHVEDFLLAVQDSARSALDHGIGWTSLMDLLSSSDDENLRSAASMPSPNHPLFDAMVTFHERSATGNASTFANRTITGVESLITWAEGAKFGIMFEL</sequence>
<accession>A0A423W3G3</accession>